<evidence type="ECO:0000313" key="5">
    <source>
        <dbReference type="Proteomes" id="UP000319213"/>
    </source>
</evidence>
<evidence type="ECO:0000256" key="2">
    <source>
        <dbReference type="SAM" id="Phobius"/>
    </source>
</evidence>
<proteinExistence type="predicted"/>
<sequence length="690" mass="73753">MAGSQRVVVHSAIAIVMVGSIAGLWPTAATAEPYHCDSRFSHGGPMPEVYRDCPPQPDAGPVTIVIGPFDRARDHDPRGGRYLDEPWPGRRTRYPPPGRAFRLRPPRLHAVDPAPRGRVDDRPGAIPGEPAGTGGAAPRAHPPEATTGGARTGRPASRGRPGPSPRGVPSSVMLRTATRGGPAAPSATAPRRPVRPGTAVPPRRTGTQARTAPVVTSRRHHPSGARALEPRRRTPKRHDRVVAATRDPHVSHNAFDPRMPQPTATTWTVRRISAGDDGLAALRLGVMVAIGLVIAAGTLLLMRITRVIPLALGDERHGPRRRSAAWYGRRIRAARPAGWRRRRAAARPEGGARPAGAPEARPHARGLRAAPRRPGALLRTLLRRPAATAPAGAEPAAVDAATAASAAAARAAGAAFSGGTPAAAPAFPAIAPAKPPAVFPAAGTGVFVRLLGEVAIEGPGGRVECVPGKDLADLLGLLAVHRDGLTRERAHELLWPGTDPSDHDRFHARKRELRRRLARALGDPMREAALIRQAGHRYLLNPELVGVDYWRLTDELAAASAADGLRERLAALRRAADLYAGPFLPGGTRPWRAAVADDLRRSVVQALTTLIEHEHDAARLLALLRRALDLDPCNEPLRRRQMRLHADLGRVDEAHRSYQALVAALDELGGLRPSALTTTLYRRLSGRDPE</sequence>
<feature type="region of interest" description="Disordered" evidence="1">
    <location>
        <begin position="69"/>
        <end position="240"/>
    </location>
</feature>
<dbReference type="PANTHER" id="PTHR35807">
    <property type="entry name" value="TRANSCRIPTIONAL REGULATOR REDD-RELATED"/>
    <property type="match status" value="1"/>
</dbReference>
<dbReference type="RefSeq" id="WP_142258984.1">
    <property type="nucleotide sequence ID" value="NZ_BMPV01000003.1"/>
</dbReference>
<feature type="domain" description="Bacterial transcriptional activator" evidence="3">
    <location>
        <begin position="547"/>
        <end position="685"/>
    </location>
</feature>
<evidence type="ECO:0000259" key="3">
    <source>
        <dbReference type="SMART" id="SM01043"/>
    </source>
</evidence>
<dbReference type="GO" id="GO:0003677">
    <property type="term" value="F:DNA binding"/>
    <property type="evidence" value="ECO:0007669"/>
    <property type="project" value="UniProtKB-KW"/>
</dbReference>
<keyword evidence="2" id="KW-0472">Membrane</keyword>
<reference evidence="4 5" key="1">
    <citation type="submission" date="2019-06" db="EMBL/GenBank/DDBJ databases">
        <title>Sequencing the genomes of 1000 actinobacteria strains.</title>
        <authorList>
            <person name="Klenk H.-P."/>
        </authorList>
    </citation>
    <scope>NUCLEOTIDE SEQUENCE [LARGE SCALE GENOMIC DNA]</scope>
    <source>
        <strain evidence="4 5">DSM 43186</strain>
    </source>
</reference>
<feature type="compositionally biased region" description="Low complexity" evidence="1">
    <location>
        <begin position="347"/>
        <end position="359"/>
    </location>
</feature>
<feature type="transmembrane region" description="Helical" evidence="2">
    <location>
        <begin position="7"/>
        <end position="25"/>
    </location>
</feature>
<gene>
    <name evidence="4" type="ORF">FHX40_1565</name>
</gene>
<dbReference type="Proteomes" id="UP000319213">
    <property type="component" value="Unassembled WGS sequence"/>
</dbReference>
<organism evidence="4 5">
    <name type="scientific">Thermopolyspora flexuosa</name>
    <dbReference type="NCBI Taxonomy" id="103836"/>
    <lineage>
        <taxon>Bacteria</taxon>
        <taxon>Bacillati</taxon>
        <taxon>Actinomycetota</taxon>
        <taxon>Actinomycetes</taxon>
        <taxon>Streptosporangiales</taxon>
        <taxon>Streptosporangiaceae</taxon>
        <taxon>Thermopolyspora</taxon>
    </lineage>
</organism>
<name>A0A543IWC5_9ACTN</name>
<keyword evidence="4" id="KW-0238">DNA-binding</keyword>
<dbReference type="OrthoDB" id="3534894at2"/>
<feature type="compositionally biased region" description="Low complexity" evidence="1">
    <location>
        <begin position="124"/>
        <end position="191"/>
    </location>
</feature>
<evidence type="ECO:0000256" key="1">
    <source>
        <dbReference type="SAM" id="MobiDB-lite"/>
    </source>
</evidence>
<dbReference type="InterPro" id="IPR011990">
    <property type="entry name" value="TPR-like_helical_dom_sf"/>
</dbReference>
<protein>
    <submittedName>
        <fullName evidence="4">DNA-binding SARP family transcriptional activator</fullName>
    </submittedName>
</protein>
<keyword evidence="5" id="KW-1185">Reference proteome</keyword>
<feature type="compositionally biased region" description="Basic and acidic residues" evidence="1">
    <location>
        <begin position="70"/>
        <end position="88"/>
    </location>
</feature>
<dbReference type="SUPFAM" id="SSF48452">
    <property type="entry name" value="TPR-like"/>
    <property type="match status" value="1"/>
</dbReference>
<dbReference type="InterPro" id="IPR051677">
    <property type="entry name" value="AfsR-DnrI-RedD_regulator"/>
</dbReference>
<keyword evidence="2" id="KW-0812">Transmembrane</keyword>
<comment type="caution">
    <text evidence="4">The sequence shown here is derived from an EMBL/GenBank/DDBJ whole genome shotgun (WGS) entry which is preliminary data.</text>
</comment>
<dbReference type="EMBL" id="VFPQ01000001">
    <property type="protein sequence ID" value="TQM74879.1"/>
    <property type="molecule type" value="Genomic_DNA"/>
</dbReference>
<feature type="region of interest" description="Disordered" evidence="1">
    <location>
        <begin position="338"/>
        <end position="369"/>
    </location>
</feature>
<keyword evidence="2" id="KW-1133">Transmembrane helix</keyword>
<dbReference type="InterPro" id="IPR036388">
    <property type="entry name" value="WH-like_DNA-bd_sf"/>
</dbReference>
<dbReference type="AlphaFoldDB" id="A0A543IWC5"/>
<evidence type="ECO:0000313" key="4">
    <source>
        <dbReference type="EMBL" id="TQM74879.1"/>
    </source>
</evidence>
<dbReference type="Gene3D" id="1.25.40.10">
    <property type="entry name" value="Tetratricopeptide repeat domain"/>
    <property type="match status" value="1"/>
</dbReference>
<dbReference type="SMART" id="SM01043">
    <property type="entry name" value="BTAD"/>
    <property type="match status" value="1"/>
</dbReference>
<dbReference type="InterPro" id="IPR005158">
    <property type="entry name" value="BTAD"/>
</dbReference>
<dbReference type="Gene3D" id="1.10.10.10">
    <property type="entry name" value="Winged helix-like DNA-binding domain superfamily/Winged helix DNA-binding domain"/>
    <property type="match status" value="1"/>
</dbReference>
<accession>A0A543IWC5</accession>
<dbReference type="Pfam" id="PF03704">
    <property type="entry name" value="BTAD"/>
    <property type="match status" value="1"/>
</dbReference>